<reference evidence="2" key="2">
    <citation type="submission" date="2010-04" db="EMBL/GenBank/DDBJ databases">
        <authorList>
            <person name="Buell R."/>
            <person name="Hamilton J."/>
            <person name="Hostetler J."/>
        </authorList>
    </citation>
    <scope>NUCLEOTIDE SEQUENCE [LARGE SCALE GENOMIC DNA]</scope>
    <source>
        <strain evidence="2">DAOM:BR144</strain>
    </source>
</reference>
<dbReference type="GO" id="GO:0000271">
    <property type="term" value="P:polysaccharide biosynthetic process"/>
    <property type="evidence" value="ECO:0007669"/>
    <property type="project" value="TreeGrafter"/>
</dbReference>
<dbReference type="Gene3D" id="3.90.1150.10">
    <property type="entry name" value="Aspartate Aminotransferase, domain 1"/>
    <property type="match status" value="1"/>
</dbReference>
<dbReference type="HOGENOM" id="CLU_036434_0_0_1"/>
<dbReference type="Proteomes" id="UP000019132">
    <property type="component" value="Unassembled WGS sequence"/>
</dbReference>
<proteinExistence type="predicted"/>
<dbReference type="Gene3D" id="3.40.640.10">
    <property type="entry name" value="Type I PLP-dependent aspartate aminotransferase-like (Major domain)"/>
    <property type="match status" value="1"/>
</dbReference>
<dbReference type="AlphaFoldDB" id="K3WUU4"/>
<dbReference type="STRING" id="431595.K3WUU4"/>
<evidence type="ECO:0000313" key="2">
    <source>
        <dbReference type="Proteomes" id="UP000019132"/>
    </source>
</evidence>
<organism evidence="1 2">
    <name type="scientific">Globisporangium ultimum (strain ATCC 200006 / CBS 805.95 / DAOM BR144)</name>
    <name type="common">Pythium ultimum</name>
    <dbReference type="NCBI Taxonomy" id="431595"/>
    <lineage>
        <taxon>Eukaryota</taxon>
        <taxon>Sar</taxon>
        <taxon>Stramenopiles</taxon>
        <taxon>Oomycota</taxon>
        <taxon>Peronosporomycetes</taxon>
        <taxon>Pythiales</taxon>
        <taxon>Pythiaceae</taxon>
        <taxon>Globisporangium</taxon>
    </lineage>
</organism>
<dbReference type="InterPro" id="IPR000653">
    <property type="entry name" value="DegT/StrS_aminotransferase"/>
</dbReference>
<protein>
    <recommendedName>
        <fullName evidence="3">DegT/DnrJ/EryC1/StrS aminotransferase family protein</fullName>
    </recommendedName>
</protein>
<dbReference type="SUPFAM" id="SSF53383">
    <property type="entry name" value="PLP-dependent transferases"/>
    <property type="match status" value="1"/>
</dbReference>
<dbReference type="InterPro" id="IPR015421">
    <property type="entry name" value="PyrdxlP-dep_Trfase_major"/>
</dbReference>
<dbReference type="PANTHER" id="PTHR30244">
    <property type="entry name" value="TRANSAMINASE"/>
    <property type="match status" value="1"/>
</dbReference>
<dbReference type="InterPro" id="IPR015424">
    <property type="entry name" value="PyrdxlP-dep_Trfase"/>
</dbReference>
<evidence type="ECO:0000313" key="1">
    <source>
        <dbReference type="EnsemblProtists" id="PYU1_T008741"/>
    </source>
</evidence>
<dbReference type="OMA" id="MCCFRDA"/>
<dbReference type="GO" id="GO:0030170">
    <property type="term" value="F:pyridoxal phosphate binding"/>
    <property type="evidence" value="ECO:0007669"/>
    <property type="project" value="TreeGrafter"/>
</dbReference>
<name>K3WUU4_GLOUD</name>
<dbReference type="eggNOG" id="ENOG502RN8Q">
    <property type="taxonomic scope" value="Eukaryota"/>
</dbReference>
<dbReference type="InParanoid" id="K3WUU4"/>
<reference evidence="2" key="1">
    <citation type="journal article" date="2010" name="Genome Biol.">
        <title>Genome sequence of the necrotrophic plant pathogen Pythium ultimum reveals original pathogenicity mechanisms and effector repertoire.</title>
        <authorList>
            <person name="Levesque C.A."/>
            <person name="Brouwer H."/>
            <person name="Cano L."/>
            <person name="Hamilton J.P."/>
            <person name="Holt C."/>
            <person name="Huitema E."/>
            <person name="Raffaele S."/>
            <person name="Robideau G.P."/>
            <person name="Thines M."/>
            <person name="Win J."/>
            <person name="Zerillo M.M."/>
            <person name="Beakes G.W."/>
            <person name="Boore J.L."/>
            <person name="Busam D."/>
            <person name="Dumas B."/>
            <person name="Ferriera S."/>
            <person name="Fuerstenberg S.I."/>
            <person name="Gachon C.M."/>
            <person name="Gaulin E."/>
            <person name="Govers F."/>
            <person name="Grenville-Briggs L."/>
            <person name="Horner N."/>
            <person name="Hostetler J."/>
            <person name="Jiang R.H."/>
            <person name="Johnson J."/>
            <person name="Krajaejun T."/>
            <person name="Lin H."/>
            <person name="Meijer H.J."/>
            <person name="Moore B."/>
            <person name="Morris P."/>
            <person name="Phuntmart V."/>
            <person name="Puiu D."/>
            <person name="Shetty J."/>
            <person name="Stajich J.E."/>
            <person name="Tripathy S."/>
            <person name="Wawra S."/>
            <person name="van West P."/>
            <person name="Whitty B.R."/>
            <person name="Coutinho P.M."/>
            <person name="Henrissat B."/>
            <person name="Martin F."/>
            <person name="Thomas P.D."/>
            <person name="Tyler B.M."/>
            <person name="De Vries R.P."/>
            <person name="Kamoun S."/>
            <person name="Yandell M."/>
            <person name="Tisserat N."/>
            <person name="Buell C.R."/>
        </authorList>
    </citation>
    <scope>NUCLEOTIDE SEQUENCE</scope>
    <source>
        <strain evidence="2">DAOM:BR144</strain>
    </source>
</reference>
<sequence>MAAAASPSASTTLAKRTELKPFGALENWSAACPWAIFPRKRLDVTYKDVAAGLQSCLRLRESQREEVEAKLTHHWDPTGHTMATLSIRTGFDLLLQTLKLPEGSEILCSAVTIPDMLYLVRYHGLIAVPVDVHPDTLAVDMDAMKKSLTSKTRAILIAHIFGSRFSLDPVLDFAEANDLMVIEDCAQAFSGMTYTGDHRADVSMFSFGSIKTATSFGGALIRVNNLMILEEMKRRERRYPSQTNVFFFKKLLKYGVFHGVTSPAVFGLFLHACHAVGANHDQVITSAIRGFSGGELVSLLQFRPSMALLGLLHHRLVHFDDPYIQLRKLKSEQLRDGIANIPNVHIPAHHAEEHVYWLFPVMVPSPQHVVNYMSKHGFDVTSGATQLAFVPSPLGPEHDPKNAKFLMTQSVPAFFLLRILVYLPVTAEMPDWALKKMIQCFRTAVTSSRL</sequence>
<dbReference type="InterPro" id="IPR015422">
    <property type="entry name" value="PyrdxlP-dep_Trfase_small"/>
</dbReference>
<keyword evidence="2" id="KW-1185">Reference proteome</keyword>
<dbReference type="Pfam" id="PF01041">
    <property type="entry name" value="DegT_DnrJ_EryC1"/>
    <property type="match status" value="1"/>
</dbReference>
<dbReference type="VEuPathDB" id="FungiDB:PYU1_G008724"/>
<dbReference type="EMBL" id="GL376558">
    <property type="status" value="NOT_ANNOTATED_CDS"/>
    <property type="molecule type" value="Genomic_DNA"/>
</dbReference>
<dbReference type="PANTHER" id="PTHR30244:SF34">
    <property type="entry name" value="DTDP-4-AMINO-4,6-DIDEOXYGALACTOSE TRANSAMINASE"/>
    <property type="match status" value="1"/>
</dbReference>
<reference evidence="1" key="3">
    <citation type="submission" date="2015-02" db="UniProtKB">
        <authorList>
            <consortium name="EnsemblProtists"/>
        </authorList>
    </citation>
    <scope>IDENTIFICATION</scope>
    <source>
        <strain evidence="1">DAOM BR144</strain>
    </source>
</reference>
<dbReference type="GO" id="GO:0008483">
    <property type="term" value="F:transaminase activity"/>
    <property type="evidence" value="ECO:0007669"/>
    <property type="project" value="TreeGrafter"/>
</dbReference>
<dbReference type="EnsemblProtists" id="PYU1_T008741">
    <property type="protein sequence ID" value="PYU1_T008741"/>
    <property type="gene ID" value="PYU1_G008724"/>
</dbReference>
<evidence type="ECO:0008006" key="3">
    <source>
        <dbReference type="Google" id="ProtNLM"/>
    </source>
</evidence>
<accession>K3WUU4</accession>